<keyword evidence="2" id="KW-1185">Reference proteome</keyword>
<protein>
    <submittedName>
        <fullName evidence="1">Uncharacterized protein</fullName>
    </submittedName>
</protein>
<reference evidence="1 2" key="1">
    <citation type="submission" date="2024-11" db="EMBL/GenBank/DDBJ databases">
        <title>A near-complete genome assembly of Cinchona calisaya.</title>
        <authorList>
            <person name="Lian D.C."/>
            <person name="Zhao X.W."/>
            <person name="Wei L."/>
        </authorList>
    </citation>
    <scope>NUCLEOTIDE SEQUENCE [LARGE SCALE GENOMIC DNA]</scope>
    <source>
        <tissue evidence="1">Nenye</tissue>
    </source>
</reference>
<proteinExistence type="predicted"/>
<evidence type="ECO:0000313" key="2">
    <source>
        <dbReference type="Proteomes" id="UP001630127"/>
    </source>
</evidence>
<sequence>MRDHLFQLLGTSSPKMERKASDTDVSWSFINVNCDGRSQNKVLRIFQLLPEMTLKPQENGCVPLRQGEVQIPSLVEYCNQIHYNSSKQQMMGMKFVSRHLGLVL</sequence>
<accession>A0ABD2Z7W9</accession>
<dbReference type="Proteomes" id="UP001630127">
    <property type="component" value="Unassembled WGS sequence"/>
</dbReference>
<gene>
    <name evidence="1" type="ORF">ACH5RR_022472</name>
</gene>
<comment type="caution">
    <text evidence="1">The sequence shown here is derived from an EMBL/GenBank/DDBJ whole genome shotgun (WGS) entry which is preliminary data.</text>
</comment>
<dbReference type="AlphaFoldDB" id="A0ABD2Z7W9"/>
<name>A0ABD2Z7W9_9GENT</name>
<evidence type="ECO:0000313" key="1">
    <source>
        <dbReference type="EMBL" id="KAL3515570.1"/>
    </source>
</evidence>
<dbReference type="EMBL" id="JBJUIK010000010">
    <property type="protein sequence ID" value="KAL3515570.1"/>
    <property type="molecule type" value="Genomic_DNA"/>
</dbReference>
<organism evidence="1 2">
    <name type="scientific">Cinchona calisaya</name>
    <dbReference type="NCBI Taxonomy" id="153742"/>
    <lineage>
        <taxon>Eukaryota</taxon>
        <taxon>Viridiplantae</taxon>
        <taxon>Streptophyta</taxon>
        <taxon>Embryophyta</taxon>
        <taxon>Tracheophyta</taxon>
        <taxon>Spermatophyta</taxon>
        <taxon>Magnoliopsida</taxon>
        <taxon>eudicotyledons</taxon>
        <taxon>Gunneridae</taxon>
        <taxon>Pentapetalae</taxon>
        <taxon>asterids</taxon>
        <taxon>lamiids</taxon>
        <taxon>Gentianales</taxon>
        <taxon>Rubiaceae</taxon>
        <taxon>Cinchonoideae</taxon>
        <taxon>Cinchoneae</taxon>
        <taxon>Cinchona</taxon>
    </lineage>
</organism>